<evidence type="ECO:0000259" key="3">
    <source>
        <dbReference type="Pfam" id="PF04548"/>
    </source>
</evidence>
<dbReference type="SUPFAM" id="SSF52540">
    <property type="entry name" value="P-loop containing nucleoside triphosphate hydrolases"/>
    <property type="match status" value="2"/>
</dbReference>
<dbReference type="GO" id="GO:0005525">
    <property type="term" value="F:GTP binding"/>
    <property type="evidence" value="ECO:0007669"/>
    <property type="project" value="InterPro"/>
</dbReference>
<organism evidence="4 5">
    <name type="scientific">Mycena metata</name>
    <dbReference type="NCBI Taxonomy" id="1033252"/>
    <lineage>
        <taxon>Eukaryota</taxon>
        <taxon>Fungi</taxon>
        <taxon>Dikarya</taxon>
        <taxon>Basidiomycota</taxon>
        <taxon>Agaricomycotina</taxon>
        <taxon>Agaricomycetes</taxon>
        <taxon>Agaricomycetidae</taxon>
        <taxon>Agaricales</taxon>
        <taxon>Marasmiineae</taxon>
        <taxon>Mycenaceae</taxon>
        <taxon>Mycena</taxon>
    </lineage>
</organism>
<reference evidence="4" key="1">
    <citation type="submission" date="2023-03" db="EMBL/GenBank/DDBJ databases">
        <title>Massive genome expansion in bonnet fungi (Mycena s.s.) driven by repeated elements and novel gene families across ecological guilds.</title>
        <authorList>
            <consortium name="Lawrence Berkeley National Laboratory"/>
            <person name="Harder C.B."/>
            <person name="Miyauchi S."/>
            <person name="Viragh M."/>
            <person name="Kuo A."/>
            <person name="Thoen E."/>
            <person name="Andreopoulos B."/>
            <person name="Lu D."/>
            <person name="Skrede I."/>
            <person name="Drula E."/>
            <person name="Henrissat B."/>
            <person name="Morin E."/>
            <person name="Kohler A."/>
            <person name="Barry K."/>
            <person name="LaButti K."/>
            <person name="Morin E."/>
            <person name="Salamov A."/>
            <person name="Lipzen A."/>
            <person name="Mereny Z."/>
            <person name="Hegedus B."/>
            <person name="Baldrian P."/>
            <person name="Stursova M."/>
            <person name="Weitz H."/>
            <person name="Taylor A."/>
            <person name="Grigoriev I.V."/>
            <person name="Nagy L.G."/>
            <person name="Martin F."/>
            <person name="Kauserud H."/>
        </authorList>
    </citation>
    <scope>NUCLEOTIDE SEQUENCE</scope>
    <source>
        <strain evidence="4">CBHHK182m</strain>
    </source>
</reference>
<dbReference type="Gene3D" id="3.40.50.300">
    <property type="entry name" value="P-loop containing nucleotide triphosphate hydrolases"/>
    <property type="match status" value="1"/>
</dbReference>
<evidence type="ECO:0000256" key="2">
    <source>
        <dbReference type="SAM" id="Coils"/>
    </source>
</evidence>
<dbReference type="PANTHER" id="PTHR32046">
    <property type="entry name" value="G DOMAIN-CONTAINING PROTEIN"/>
    <property type="match status" value="1"/>
</dbReference>
<dbReference type="InterPro" id="IPR006703">
    <property type="entry name" value="G_AIG1"/>
</dbReference>
<dbReference type="AlphaFoldDB" id="A0AAD7MRI1"/>
<evidence type="ECO:0000256" key="1">
    <source>
        <dbReference type="ARBA" id="ARBA00022741"/>
    </source>
</evidence>
<comment type="caution">
    <text evidence="4">The sequence shown here is derived from an EMBL/GenBank/DDBJ whole genome shotgun (WGS) entry which is preliminary data.</text>
</comment>
<protein>
    <recommendedName>
        <fullName evidence="3">AIG1-type G domain-containing protein</fullName>
    </recommendedName>
</protein>
<keyword evidence="5" id="KW-1185">Reference proteome</keyword>
<proteinExistence type="predicted"/>
<dbReference type="PROSITE" id="PS00675">
    <property type="entry name" value="SIGMA54_INTERACT_1"/>
    <property type="match status" value="1"/>
</dbReference>
<gene>
    <name evidence="4" type="ORF">B0H16DRAFT_1775960</name>
</gene>
<feature type="domain" description="AIG1-type G" evidence="3">
    <location>
        <begin position="94"/>
        <end position="224"/>
    </location>
</feature>
<accession>A0AAD7MRI1</accession>
<dbReference type="InterPro" id="IPR025662">
    <property type="entry name" value="Sigma_54_int_dom_ATP-bd_1"/>
</dbReference>
<dbReference type="Proteomes" id="UP001215598">
    <property type="component" value="Unassembled WGS sequence"/>
</dbReference>
<keyword evidence="2" id="KW-0175">Coiled coil</keyword>
<dbReference type="PANTHER" id="PTHR32046:SF11">
    <property type="entry name" value="IMMUNE-ASSOCIATED NUCLEOTIDE-BINDING PROTEIN 10-LIKE"/>
    <property type="match status" value="1"/>
</dbReference>
<name>A0AAD7MRI1_9AGAR</name>
<dbReference type="InterPro" id="IPR027417">
    <property type="entry name" value="P-loop_NTPase"/>
</dbReference>
<sequence length="578" mass="64903">MHLAVLPSALETPVSNGITMRLSTLQTTPTVEALAPQISPSVADPQPTSTFDDDELDDFADELDFDEARPVLNTIEDLKKGIVRTKDEGHSEYTILLVGETGTGKSSLLAFIANVLAGNSSAKYNFSILDQQNEHGGSQKESQTKYAKLYEFTSQNGIEVKVLDTPGLADTRGIQQDELHKKGIATEIEKQVTVVHAVLILANGTQPRLSVSTEYALTTLSSIFPSLSRTTSPSFLLSPQFYIDNPLSLHHKYREMKAKGRHNRQLHDHVVSGETAALQTMVRFFDWLDTLKPQPTADILNLFEKSQTIQQRISNTISRWTQTEEKSTEIKKLIRQIEHGKADIDVYSKFEQTVQTRIWGHEPTDYHNTLCAAPGCHSVCHQHCSLDFSLNPEQLRYCAAMRGQNIFLIMTGGSKCIKCSHPVEQHAHWRAVWKERDETQISIDEGMKAKWEGAKQGRAKDEAALKAMRQTLTDIDRIVENNMVELADLAEEYSQMSLSGSFSAHLERGITLLETHLALSYESNIDSDQMRRLEENVAELKRKLDVLKKANSFKQKAKDFAKKGWDLALVPLGYPLRK</sequence>
<feature type="coiled-coil region" evidence="2">
    <location>
        <begin position="523"/>
        <end position="557"/>
    </location>
</feature>
<keyword evidence="1" id="KW-0547">Nucleotide-binding</keyword>
<evidence type="ECO:0000313" key="5">
    <source>
        <dbReference type="Proteomes" id="UP001215598"/>
    </source>
</evidence>
<dbReference type="Pfam" id="PF04548">
    <property type="entry name" value="AIG1"/>
    <property type="match status" value="1"/>
</dbReference>
<evidence type="ECO:0000313" key="4">
    <source>
        <dbReference type="EMBL" id="KAJ7729478.1"/>
    </source>
</evidence>
<dbReference type="EMBL" id="JARKIB010000165">
    <property type="protein sequence ID" value="KAJ7729478.1"/>
    <property type="molecule type" value="Genomic_DNA"/>
</dbReference>